<evidence type="ECO:0000256" key="2">
    <source>
        <dbReference type="SAM" id="SignalP"/>
    </source>
</evidence>
<feature type="signal peptide" evidence="2">
    <location>
        <begin position="1"/>
        <end position="20"/>
    </location>
</feature>
<dbReference type="Proteomes" id="UP001286313">
    <property type="component" value="Unassembled WGS sequence"/>
</dbReference>
<feature type="chain" id="PRO_5042148318" evidence="2">
    <location>
        <begin position="21"/>
        <end position="321"/>
    </location>
</feature>
<evidence type="ECO:0000313" key="4">
    <source>
        <dbReference type="Proteomes" id="UP001286313"/>
    </source>
</evidence>
<keyword evidence="2" id="KW-0732">Signal</keyword>
<reference evidence="3" key="1">
    <citation type="submission" date="2023-10" db="EMBL/GenBank/DDBJ databases">
        <title>Genome assemblies of two species of porcelain crab, Petrolisthes cinctipes and Petrolisthes manimaculis (Anomura: Porcellanidae).</title>
        <authorList>
            <person name="Angst P."/>
        </authorList>
    </citation>
    <scope>NUCLEOTIDE SEQUENCE</scope>
    <source>
        <strain evidence="3">PB745_01</strain>
        <tissue evidence="3">Gill</tissue>
    </source>
</reference>
<dbReference type="EMBL" id="JAWQEG010001874">
    <property type="protein sequence ID" value="KAK3876094.1"/>
    <property type="molecule type" value="Genomic_DNA"/>
</dbReference>
<keyword evidence="1" id="KW-0812">Transmembrane</keyword>
<keyword evidence="1" id="KW-0472">Membrane</keyword>
<organism evidence="3 4">
    <name type="scientific">Petrolisthes cinctipes</name>
    <name type="common">Flat porcelain crab</name>
    <dbReference type="NCBI Taxonomy" id="88211"/>
    <lineage>
        <taxon>Eukaryota</taxon>
        <taxon>Metazoa</taxon>
        <taxon>Ecdysozoa</taxon>
        <taxon>Arthropoda</taxon>
        <taxon>Crustacea</taxon>
        <taxon>Multicrustacea</taxon>
        <taxon>Malacostraca</taxon>
        <taxon>Eumalacostraca</taxon>
        <taxon>Eucarida</taxon>
        <taxon>Decapoda</taxon>
        <taxon>Pleocyemata</taxon>
        <taxon>Anomura</taxon>
        <taxon>Galatheoidea</taxon>
        <taxon>Porcellanidae</taxon>
        <taxon>Petrolisthes</taxon>
    </lineage>
</organism>
<evidence type="ECO:0000256" key="1">
    <source>
        <dbReference type="SAM" id="Phobius"/>
    </source>
</evidence>
<sequence>MKVWHVVVVVVWCVCGGAVTGGVKEVAIGASECQMKNTELHCDYTDVEQTVRVSTVGVNDPTITRVVLSNARQLEVSVAVCINLTLQAVTQAQVAVDEGQECRERQSCVGDQCEGNNYDSLEFSATNTGLDHIPGWATKIHLDHCRATSLALKNHIQSLYVANSDIKVLDLANPLDEGSSAKLVSTNIHTLQRLHTGPGSRLELRQSTIDVLASQGLVFNGGHVELVSSAVVTVMDKGLALGSRATFHIRGFSGHIQIHVLDNNNEGGCKNSDDIYFWLFIVLVPLMTIILAALILVECVRKRRRSRYLGQSHSYVFHKPT</sequence>
<evidence type="ECO:0000313" key="3">
    <source>
        <dbReference type="EMBL" id="KAK3876094.1"/>
    </source>
</evidence>
<keyword evidence="4" id="KW-1185">Reference proteome</keyword>
<gene>
    <name evidence="3" type="ORF">Pcinc_019104</name>
</gene>
<dbReference type="AlphaFoldDB" id="A0AAE1FLL1"/>
<keyword evidence="1" id="KW-1133">Transmembrane helix</keyword>
<name>A0AAE1FLL1_PETCI</name>
<comment type="caution">
    <text evidence="3">The sequence shown here is derived from an EMBL/GenBank/DDBJ whole genome shotgun (WGS) entry which is preliminary data.</text>
</comment>
<protein>
    <submittedName>
        <fullName evidence="3">Uncharacterized protein</fullName>
    </submittedName>
</protein>
<feature type="transmembrane region" description="Helical" evidence="1">
    <location>
        <begin position="275"/>
        <end position="297"/>
    </location>
</feature>
<proteinExistence type="predicted"/>
<accession>A0AAE1FLL1</accession>